<evidence type="ECO:0000256" key="6">
    <source>
        <dbReference type="ARBA" id="ARBA00023125"/>
    </source>
</evidence>
<dbReference type="Pfam" id="PF00105">
    <property type="entry name" value="zf-C4"/>
    <property type="match status" value="1"/>
</dbReference>
<dbReference type="AlphaFoldDB" id="A0A8S1HR99"/>
<evidence type="ECO:0000313" key="12">
    <source>
        <dbReference type="EMBL" id="CAD6195590.1"/>
    </source>
</evidence>
<keyword evidence="2" id="KW-0479">Metal-binding</keyword>
<proteinExistence type="predicted"/>
<feature type="compositionally biased region" description="Low complexity" evidence="10">
    <location>
        <begin position="170"/>
        <end position="181"/>
    </location>
</feature>
<evidence type="ECO:0000259" key="11">
    <source>
        <dbReference type="PROSITE" id="PS51030"/>
    </source>
</evidence>
<protein>
    <recommendedName>
        <fullName evidence="11">Nuclear receptor domain-containing protein</fullName>
    </recommendedName>
</protein>
<keyword evidence="9" id="KW-0539">Nucleus</keyword>
<dbReference type="PROSITE" id="PS00031">
    <property type="entry name" value="NUCLEAR_REC_DBD_1"/>
    <property type="match status" value="1"/>
</dbReference>
<dbReference type="GO" id="GO:0009755">
    <property type="term" value="P:hormone-mediated signaling pathway"/>
    <property type="evidence" value="ECO:0007669"/>
    <property type="project" value="TreeGrafter"/>
</dbReference>
<dbReference type="InterPro" id="IPR001628">
    <property type="entry name" value="Znf_hrmn_rcpt"/>
</dbReference>
<dbReference type="OrthoDB" id="5850793at2759"/>
<dbReference type="PANTHER" id="PTHR24086:SF43">
    <property type="entry name" value="NUCLEAR RECEPTOR DOMAIN-CONTAINING PROTEIN"/>
    <property type="match status" value="1"/>
</dbReference>
<dbReference type="GO" id="GO:0004879">
    <property type="term" value="F:nuclear receptor activity"/>
    <property type="evidence" value="ECO:0007669"/>
    <property type="project" value="InterPro"/>
</dbReference>
<comment type="caution">
    <text evidence="12">The sequence shown here is derived from an EMBL/GenBank/DDBJ whole genome shotgun (WGS) entry which is preliminary data.</text>
</comment>
<evidence type="ECO:0000256" key="5">
    <source>
        <dbReference type="ARBA" id="ARBA00023015"/>
    </source>
</evidence>
<dbReference type="GO" id="GO:0009888">
    <property type="term" value="P:tissue development"/>
    <property type="evidence" value="ECO:0007669"/>
    <property type="project" value="TreeGrafter"/>
</dbReference>
<dbReference type="PRINTS" id="PR00047">
    <property type="entry name" value="STROIDFINGER"/>
</dbReference>
<dbReference type="SUPFAM" id="SSF57716">
    <property type="entry name" value="Glucocorticoid receptor-like (DNA-binding domain)"/>
    <property type="match status" value="1"/>
</dbReference>
<dbReference type="SMART" id="SM00399">
    <property type="entry name" value="ZnF_C4"/>
    <property type="match status" value="1"/>
</dbReference>
<dbReference type="InterPro" id="IPR035500">
    <property type="entry name" value="NHR-like_dom_sf"/>
</dbReference>
<evidence type="ECO:0000256" key="8">
    <source>
        <dbReference type="ARBA" id="ARBA00023170"/>
    </source>
</evidence>
<dbReference type="PANTHER" id="PTHR24086">
    <property type="entry name" value="NUCLEAR RECEPTOR SUBFAMILY 5 GROUP A"/>
    <property type="match status" value="1"/>
</dbReference>
<evidence type="ECO:0000256" key="1">
    <source>
        <dbReference type="ARBA" id="ARBA00004123"/>
    </source>
</evidence>
<reference evidence="12" key="1">
    <citation type="submission" date="2020-10" db="EMBL/GenBank/DDBJ databases">
        <authorList>
            <person name="Kikuchi T."/>
        </authorList>
    </citation>
    <scope>NUCLEOTIDE SEQUENCE</scope>
    <source>
        <strain evidence="12">NKZ352</strain>
    </source>
</reference>
<evidence type="ECO:0000256" key="2">
    <source>
        <dbReference type="ARBA" id="ARBA00022723"/>
    </source>
</evidence>
<dbReference type="InterPro" id="IPR016355">
    <property type="entry name" value="NR5-like"/>
</dbReference>
<evidence type="ECO:0000256" key="3">
    <source>
        <dbReference type="ARBA" id="ARBA00022771"/>
    </source>
</evidence>
<keyword evidence="8" id="KW-0675">Receptor</keyword>
<evidence type="ECO:0000313" key="13">
    <source>
        <dbReference type="Proteomes" id="UP000835052"/>
    </source>
</evidence>
<sequence length="436" mass="48629">MFYEAPPYGSYCELFQQHPMFVNPSHFSSASFPIVASSSFSSSSSIEFYPLKSTLSLGRRLAPPGVFRGMVELQTELVCVVCTDKAEGYHFGAVSCAACGAFFRRSVSDQKVYSCSARDCTVFFDPAKRGGCCRFCRFSKCIASGMMPHEVRAKRSSTLASGKTLERSRSVSTPSSSSSSLSPSIVVVETLVNARRQMYASREPFAKQPCYEGSLESLRLSMNEEFRMFRCLIAENQVIRELLFGDTCAEIFTDDWTQLPVGYVVREVFLMFYVFELCQSTCAGGGVQLDRLVLPNKSYVDLNEDAFRRFFNQHYDPETLARLCAGPMSSIVQMTSRSIQSAHLDETDSAFLFYMALSQSVPHEQRWPKCDATRTSLMYEVARSHEAIGADYAMKTGNTLLLVGPLLNGVSSLQEIFSLLYVSGMSRADSHLYLPQ</sequence>
<dbReference type="GO" id="GO:0008270">
    <property type="term" value="F:zinc ion binding"/>
    <property type="evidence" value="ECO:0007669"/>
    <property type="project" value="UniProtKB-KW"/>
</dbReference>
<dbReference type="Gene3D" id="3.30.50.10">
    <property type="entry name" value="Erythroid Transcription Factor GATA-1, subunit A"/>
    <property type="match status" value="1"/>
</dbReference>
<dbReference type="PROSITE" id="PS51030">
    <property type="entry name" value="NUCLEAR_REC_DBD_2"/>
    <property type="match status" value="1"/>
</dbReference>
<name>A0A8S1HR99_9PELO</name>
<evidence type="ECO:0000256" key="10">
    <source>
        <dbReference type="SAM" id="MobiDB-lite"/>
    </source>
</evidence>
<evidence type="ECO:0000256" key="7">
    <source>
        <dbReference type="ARBA" id="ARBA00023163"/>
    </source>
</evidence>
<keyword evidence="3" id="KW-0863">Zinc-finger</keyword>
<keyword evidence="7" id="KW-0804">Transcription</keyword>
<feature type="domain" description="Nuclear receptor" evidence="11">
    <location>
        <begin position="76"/>
        <end position="153"/>
    </location>
</feature>
<dbReference type="Proteomes" id="UP000835052">
    <property type="component" value="Unassembled WGS sequence"/>
</dbReference>
<organism evidence="12 13">
    <name type="scientific">Caenorhabditis auriculariae</name>
    <dbReference type="NCBI Taxonomy" id="2777116"/>
    <lineage>
        <taxon>Eukaryota</taxon>
        <taxon>Metazoa</taxon>
        <taxon>Ecdysozoa</taxon>
        <taxon>Nematoda</taxon>
        <taxon>Chromadorea</taxon>
        <taxon>Rhabditida</taxon>
        <taxon>Rhabditina</taxon>
        <taxon>Rhabditomorpha</taxon>
        <taxon>Rhabditoidea</taxon>
        <taxon>Rhabditidae</taxon>
        <taxon>Peloderinae</taxon>
        <taxon>Caenorhabditis</taxon>
    </lineage>
</organism>
<keyword evidence="4" id="KW-0862">Zinc</keyword>
<dbReference type="SUPFAM" id="SSF48508">
    <property type="entry name" value="Nuclear receptor ligand-binding domain"/>
    <property type="match status" value="1"/>
</dbReference>
<accession>A0A8S1HR99</accession>
<keyword evidence="5" id="KW-0805">Transcription regulation</keyword>
<dbReference type="EMBL" id="CAJGYM010000057">
    <property type="protein sequence ID" value="CAD6195590.1"/>
    <property type="molecule type" value="Genomic_DNA"/>
</dbReference>
<feature type="region of interest" description="Disordered" evidence="10">
    <location>
        <begin position="153"/>
        <end position="181"/>
    </location>
</feature>
<keyword evidence="6" id="KW-0238">DNA-binding</keyword>
<evidence type="ECO:0000256" key="4">
    <source>
        <dbReference type="ARBA" id="ARBA00022833"/>
    </source>
</evidence>
<gene>
    <name evidence="12" type="ORF">CAUJ_LOCUS11509</name>
</gene>
<keyword evidence="13" id="KW-1185">Reference proteome</keyword>
<dbReference type="GO" id="GO:0000978">
    <property type="term" value="F:RNA polymerase II cis-regulatory region sequence-specific DNA binding"/>
    <property type="evidence" value="ECO:0007669"/>
    <property type="project" value="TreeGrafter"/>
</dbReference>
<evidence type="ECO:0000256" key="9">
    <source>
        <dbReference type="ARBA" id="ARBA00023242"/>
    </source>
</evidence>
<dbReference type="GO" id="GO:0090575">
    <property type="term" value="C:RNA polymerase II transcription regulator complex"/>
    <property type="evidence" value="ECO:0007669"/>
    <property type="project" value="TreeGrafter"/>
</dbReference>
<comment type="subcellular location">
    <subcellularLocation>
        <location evidence="1">Nucleus</location>
    </subcellularLocation>
</comment>
<dbReference type="InterPro" id="IPR013088">
    <property type="entry name" value="Znf_NHR/GATA"/>
</dbReference>